<dbReference type="InterPro" id="IPR029061">
    <property type="entry name" value="THDP-binding"/>
</dbReference>
<feature type="domain" description="Transketolase N-terminal" evidence="4">
    <location>
        <begin position="28"/>
        <end position="142"/>
    </location>
</feature>
<accession>A0A927HUP3</accession>
<name>A0A927HUP3_KLEPN</name>
<evidence type="ECO:0000313" key="5">
    <source>
        <dbReference type="EMBL" id="MBD3722679.1"/>
    </source>
</evidence>
<evidence type="ECO:0000256" key="3">
    <source>
        <dbReference type="ARBA" id="ARBA00023052"/>
    </source>
</evidence>
<comment type="cofactor">
    <cofactor evidence="1">
        <name>thiamine diphosphate</name>
        <dbReference type="ChEBI" id="CHEBI:58937"/>
    </cofactor>
</comment>
<organism evidence="5 6">
    <name type="scientific">Klebsiella pneumoniae</name>
    <dbReference type="NCBI Taxonomy" id="573"/>
    <lineage>
        <taxon>Bacteria</taxon>
        <taxon>Pseudomonadati</taxon>
        <taxon>Pseudomonadota</taxon>
        <taxon>Gammaproteobacteria</taxon>
        <taxon>Enterobacterales</taxon>
        <taxon>Enterobacteriaceae</taxon>
        <taxon>Klebsiella/Raoultella group</taxon>
        <taxon>Klebsiella</taxon>
        <taxon>Klebsiella pneumoniae complex</taxon>
    </lineage>
</organism>
<dbReference type="EMBL" id="JACXSV010000009">
    <property type="protein sequence ID" value="MBD3722679.1"/>
    <property type="molecule type" value="Genomic_DNA"/>
</dbReference>
<evidence type="ECO:0000259" key="4">
    <source>
        <dbReference type="Pfam" id="PF00456"/>
    </source>
</evidence>
<dbReference type="PANTHER" id="PTHR47514:SF1">
    <property type="entry name" value="TRANSKETOLASE N-TERMINAL SECTION-RELATED"/>
    <property type="match status" value="1"/>
</dbReference>
<evidence type="ECO:0000313" key="6">
    <source>
        <dbReference type="Proteomes" id="UP000598328"/>
    </source>
</evidence>
<protein>
    <recommendedName>
        <fullName evidence="4">Transketolase N-terminal domain-containing protein</fullName>
    </recommendedName>
</protein>
<gene>
    <name evidence="5" type="ORF">IE978_18650</name>
</gene>
<dbReference type="AlphaFoldDB" id="A0A927HUP3"/>
<dbReference type="Gene3D" id="3.40.50.970">
    <property type="match status" value="1"/>
</dbReference>
<dbReference type="Pfam" id="PF00456">
    <property type="entry name" value="Transketolase_N"/>
    <property type="match status" value="1"/>
</dbReference>
<dbReference type="PANTHER" id="PTHR47514">
    <property type="entry name" value="TRANSKETOLASE N-TERMINAL SECTION-RELATED"/>
    <property type="match status" value="1"/>
</dbReference>
<evidence type="ECO:0000256" key="1">
    <source>
        <dbReference type="ARBA" id="ARBA00001964"/>
    </source>
</evidence>
<reference evidence="5" key="1">
    <citation type="submission" date="2020-07" db="EMBL/GenBank/DDBJ databases">
        <title>Clinical and genomic characterization of carbapenemase-producing Enterobacterales causing secondary infections during the COVID-19 crisis at a New York City hospital.</title>
        <authorList>
            <person name="Gomez-Simmonds A."/>
            <person name="Annavajhala M.K."/>
            <person name="Uhlemann A.-C."/>
        </authorList>
    </citation>
    <scope>NUCLEOTIDE SEQUENCE</scope>
    <source>
        <strain evidence="5">KP1826</strain>
    </source>
</reference>
<sequence length="147" mass="15813">MNPYRYDIQTLERKARAVRRHIVRLNANSPAGGHTGADLSQVELLTALYFRVLNVAPDRLDDPQRDIYIQSKGHAVGCYYCVLGGSRLLPGRVAGDLPACQFPSPRPPGAAKTPGIELNTGALGHGLPVAVGLALAAKKSNSTRRIF</sequence>
<keyword evidence="3" id="KW-0786">Thiamine pyrophosphate</keyword>
<evidence type="ECO:0000256" key="2">
    <source>
        <dbReference type="ARBA" id="ARBA00007131"/>
    </source>
</evidence>
<comment type="caution">
    <text evidence="5">The sequence shown here is derived from an EMBL/GenBank/DDBJ whole genome shotgun (WGS) entry which is preliminary data.</text>
</comment>
<dbReference type="SUPFAM" id="SSF52518">
    <property type="entry name" value="Thiamin diphosphate-binding fold (THDP-binding)"/>
    <property type="match status" value="1"/>
</dbReference>
<dbReference type="InterPro" id="IPR005474">
    <property type="entry name" value="Transketolase_N"/>
</dbReference>
<comment type="similarity">
    <text evidence="2">Belongs to the transketolase family.</text>
</comment>
<proteinExistence type="inferred from homology"/>
<dbReference type="Proteomes" id="UP000598328">
    <property type="component" value="Unassembled WGS sequence"/>
</dbReference>